<feature type="region of interest" description="Disordered" evidence="1">
    <location>
        <begin position="46"/>
        <end position="73"/>
    </location>
</feature>
<proteinExistence type="predicted"/>
<dbReference type="RefSeq" id="XP_033538907.1">
    <property type="nucleotide sequence ID" value="XM_033673847.1"/>
</dbReference>
<evidence type="ECO:0000313" key="3">
    <source>
        <dbReference type="EMBL" id="KAF1817276.1"/>
    </source>
</evidence>
<dbReference type="EMBL" id="ML975149">
    <property type="protein sequence ID" value="KAF1817276.1"/>
    <property type="molecule type" value="Genomic_DNA"/>
</dbReference>
<reference evidence="5" key="2">
    <citation type="submission" date="2020-04" db="EMBL/GenBank/DDBJ databases">
        <authorList>
            <consortium name="NCBI Genome Project"/>
        </authorList>
    </citation>
    <scope>NUCLEOTIDE SEQUENCE</scope>
    <source>
        <strain evidence="5">CBS 781.70</strain>
    </source>
</reference>
<gene>
    <name evidence="3 5" type="ORF">P152DRAFT_14033</name>
</gene>
<evidence type="ECO:0000313" key="4">
    <source>
        <dbReference type="Proteomes" id="UP000504638"/>
    </source>
</evidence>
<keyword evidence="2" id="KW-0812">Transmembrane</keyword>
<organism evidence="3">
    <name type="scientific">Eremomyces bilateralis CBS 781.70</name>
    <dbReference type="NCBI Taxonomy" id="1392243"/>
    <lineage>
        <taxon>Eukaryota</taxon>
        <taxon>Fungi</taxon>
        <taxon>Dikarya</taxon>
        <taxon>Ascomycota</taxon>
        <taxon>Pezizomycotina</taxon>
        <taxon>Dothideomycetes</taxon>
        <taxon>Dothideomycetes incertae sedis</taxon>
        <taxon>Eremomycetales</taxon>
        <taxon>Eremomycetaceae</taxon>
        <taxon>Eremomyces</taxon>
    </lineage>
</organism>
<name>A0A6G1GH63_9PEZI</name>
<feature type="transmembrane region" description="Helical" evidence="2">
    <location>
        <begin position="21"/>
        <end position="38"/>
    </location>
</feature>
<keyword evidence="2" id="KW-1133">Transmembrane helix</keyword>
<evidence type="ECO:0000256" key="2">
    <source>
        <dbReference type="SAM" id="Phobius"/>
    </source>
</evidence>
<evidence type="ECO:0000256" key="1">
    <source>
        <dbReference type="SAM" id="MobiDB-lite"/>
    </source>
</evidence>
<keyword evidence="4" id="KW-1185">Reference proteome</keyword>
<dbReference type="Proteomes" id="UP000504638">
    <property type="component" value="Unplaced"/>
</dbReference>
<dbReference type="AlphaFoldDB" id="A0A6G1GH63"/>
<sequence length="118" mass="13270">MTKGVRLIILRSEKESAPLNLLGFPFVVLGAPLIYIYMPVHSCDPAGCESSQLSTTEAHSRKRRKKPRSARPKTICSIVELKAKKTNPRNLKIGNRTLIMLRSHCPPRQNDARRVPDP</sequence>
<feature type="compositionally biased region" description="Basic residues" evidence="1">
    <location>
        <begin position="60"/>
        <end position="71"/>
    </location>
</feature>
<accession>A0A6G1GH63</accession>
<reference evidence="3 5" key="1">
    <citation type="submission" date="2020-01" db="EMBL/GenBank/DDBJ databases">
        <authorList>
            <consortium name="DOE Joint Genome Institute"/>
            <person name="Haridas S."/>
            <person name="Albert R."/>
            <person name="Binder M."/>
            <person name="Bloem J."/>
            <person name="Labutti K."/>
            <person name="Salamov A."/>
            <person name="Andreopoulos B."/>
            <person name="Baker S.E."/>
            <person name="Barry K."/>
            <person name="Bills G."/>
            <person name="Bluhm B.H."/>
            <person name="Cannon C."/>
            <person name="Castanera R."/>
            <person name="Culley D.E."/>
            <person name="Daum C."/>
            <person name="Ezra D."/>
            <person name="Gonzalez J.B."/>
            <person name="Henrissat B."/>
            <person name="Kuo A."/>
            <person name="Liang C."/>
            <person name="Lipzen A."/>
            <person name="Lutzoni F."/>
            <person name="Magnuson J."/>
            <person name="Mondo S."/>
            <person name="Nolan M."/>
            <person name="Ohm R."/>
            <person name="Pangilinan J."/>
            <person name="Park H.-J."/>
            <person name="Ramirez L."/>
            <person name="Alfaro M."/>
            <person name="Sun H."/>
            <person name="Tritt A."/>
            <person name="Yoshinaga Y."/>
            <person name="Zwiers L.-H."/>
            <person name="Turgeon B.G."/>
            <person name="Goodwin S.B."/>
            <person name="Spatafora J.W."/>
            <person name="Crous P.W."/>
            <person name="Grigoriev I.V."/>
        </authorList>
    </citation>
    <scope>NUCLEOTIDE SEQUENCE</scope>
    <source>
        <strain evidence="3 5">CBS 781.70</strain>
    </source>
</reference>
<evidence type="ECO:0000313" key="5">
    <source>
        <dbReference type="RefSeq" id="XP_033538907.1"/>
    </source>
</evidence>
<dbReference type="GeneID" id="54414417"/>
<protein>
    <submittedName>
        <fullName evidence="3 5">Uncharacterized protein</fullName>
    </submittedName>
</protein>
<keyword evidence="2" id="KW-0472">Membrane</keyword>
<reference evidence="5" key="3">
    <citation type="submission" date="2025-04" db="UniProtKB">
        <authorList>
            <consortium name="RefSeq"/>
        </authorList>
    </citation>
    <scope>IDENTIFICATION</scope>
    <source>
        <strain evidence="5">CBS 781.70</strain>
    </source>
</reference>